<evidence type="ECO:0000313" key="2">
    <source>
        <dbReference type="EMBL" id="SHK16381.1"/>
    </source>
</evidence>
<dbReference type="RefSeq" id="WP_139280968.1">
    <property type="nucleotide sequence ID" value="NZ_FRAA01000003.1"/>
</dbReference>
<feature type="transmembrane region" description="Helical" evidence="1">
    <location>
        <begin position="18"/>
        <end position="40"/>
    </location>
</feature>
<dbReference type="AlphaFoldDB" id="A0A1M6Q855"/>
<reference evidence="3" key="1">
    <citation type="submission" date="2016-11" db="EMBL/GenBank/DDBJ databases">
        <authorList>
            <person name="Varghese N."/>
            <person name="Submissions S."/>
        </authorList>
    </citation>
    <scope>NUCLEOTIDE SEQUENCE [LARGE SCALE GENOMIC DNA]</scope>
    <source>
        <strain evidence="3">DSM 26134</strain>
    </source>
</reference>
<dbReference type="Proteomes" id="UP000184474">
    <property type="component" value="Unassembled WGS sequence"/>
</dbReference>
<keyword evidence="1" id="KW-0472">Membrane</keyword>
<evidence type="ECO:0000256" key="1">
    <source>
        <dbReference type="SAM" id="Phobius"/>
    </source>
</evidence>
<organism evidence="2 3">
    <name type="scientific">Reichenbachiella agariperforans</name>
    <dbReference type="NCBI Taxonomy" id="156994"/>
    <lineage>
        <taxon>Bacteria</taxon>
        <taxon>Pseudomonadati</taxon>
        <taxon>Bacteroidota</taxon>
        <taxon>Cytophagia</taxon>
        <taxon>Cytophagales</taxon>
        <taxon>Reichenbachiellaceae</taxon>
        <taxon>Reichenbachiella</taxon>
    </lineage>
</organism>
<accession>A0A1M6Q855</accession>
<keyword evidence="1" id="KW-0812">Transmembrane</keyword>
<evidence type="ECO:0000313" key="3">
    <source>
        <dbReference type="Proteomes" id="UP000184474"/>
    </source>
</evidence>
<proteinExistence type="predicted"/>
<dbReference type="EMBL" id="FRAA01000003">
    <property type="protein sequence ID" value="SHK16381.1"/>
    <property type="molecule type" value="Genomic_DNA"/>
</dbReference>
<gene>
    <name evidence="2" type="ORF">SAMN04488028_103210</name>
</gene>
<keyword evidence="3" id="KW-1185">Reference proteome</keyword>
<name>A0A1M6Q855_REIAG</name>
<keyword evidence="1" id="KW-1133">Transmembrane helix</keyword>
<sequence length="233" mass="27319">MSDFFSCFDWDSFLMNSFVSFIFLIISILISILAIPHFTLKLLKKKRKKFITTKISYIIQEFCGFIEKSPFKDKELTSEQLSIYTTKKDLKNHKFIGIIDLNLFIEITHLKIRKLILSKFQNLNPDEKFDLVTLEKKRLDNLNTKLETIIGFHSLDIDQEIISDVSQLCVEIRAFEIKYKYNNSIDDLIEQGIAERTGVFGTIEISNIYKLILELFTKLLSLKIIDVEIEKKE</sequence>
<protein>
    <submittedName>
        <fullName evidence="2">Uncharacterized protein</fullName>
    </submittedName>
</protein>